<dbReference type="AlphaFoldDB" id="A0A5S3QL55"/>
<dbReference type="EMBL" id="VCIA01000001">
    <property type="protein sequence ID" value="TMN22674.1"/>
    <property type="molecule type" value="Genomic_DNA"/>
</dbReference>
<dbReference type="OrthoDB" id="9763469at2"/>
<proteinExistence type="predicted"/>
<evidence type="ECO:0000313" key="2">
    <source>
        <dbReference type="Proteomes" id="UP000306980"/>
    </source>
</evidence>
<name>A0A5S3QL55_9BACI</name>
<evidence type="ECO:0000313" key="1">
    <source>
        <dbReference type="EMBL" id="TMN22674.1"/>
    </source>
</evidence>
<dbReference type="Proteomes" id="UP000306980">
    <property type="component" value="Unassembled WGS sequence"/>
</dbReference>
<comment type="caution">
    <text evidence="1">The sequence shown here is derived from an EMBL/GenBank/DDBJ whole genome shotgun (WGS) entry which is preliminary data.</text>
</comment>
<sequence length="62" mass="7192">MDRKHILNTGVAGCDFHNFNTYYCNNEGYLIVAFIAAQIPDIDAKYRKKPNLPKYYRNAYGT</sequence>
<organism evidence="1 2">
    <name type="scientific">Lentibacillus cibarius</name>
    <dbReference type="NCBI Taxonomy" id="2583219"/>
    <lineage>
        <taxon>Bacteria</taxon>
        <taxon>Bacillati</taxon>
        <taxon>Bacillota</taxon>
        <taxon>Bacilli</taxon>
        <taxon>Bacillales</taxon>
        <taxon>Bacillaceae</taxon>
        <taxon>Lentibacillus</taxon>
    </lineage>
</organism>
<gene>
    <name evidence="1" type="ORF">FFL34_11645</name>
</gene>
<dbReference type="RefSeq" id="WP_138603575.1">
    <property type="nucleotide sequence ID" value="NZ_VCIA01000001.1"/>
</dbReference>
<protein>
    <submittedName>
        <fullName evidence="1">Uncharacterized protein</fullName>
    </submittedName>
</protein>
<accession>A0A5S3QL55</accession>
<reference evidence="1 2" key="1">
    <citation type="submission" date="2019-05" db="EMBL/GenBank/DDBJ databases">
        <title>Genomic analysis of Lentibacillus sp. NKC220-2.</title>
        <authorList>
            <person name="Oh Y.J."/>
        </authorList>
    </citation>
    <scope>NUCLEOTIDE SEQUENCE [LARGE SCALE GENOMIC DNA]</scope>
    <source>
        <strain evidence="1 2">NKC220-2</strain>
    </source>
</reference>